<dbReference type="GO" id="GO:0005762">
    <property type="term" value="C:mitochondrial large ribosomal subunit"/>
    <property type="evidence" value="ECO:0007669"/>
    <property type="project" value="InterPro"/>
</dbReference>
<reference evidence="2" key="1">
    <citation type="submission" date="2017-02" db="UniProtKB">
        <authorList>
            <consortium name="WormBaseParasite"/>
        </authorList>
    </citation>
    <scope>IDENTIFICATION</scope>
</reference>
<keyword evidence="1" id="KW-1185">Reference proteome</keyword>
<dbReference type="AlphaFoldDB" id="A0A0N5C1V7"/>
<dbReference type="Pfam" id="PF18699">
    <property type="entry name" value="MRPL52"/>
    <property type="match status" value="1"/>
</dbReference>
<evidence type="ECO:0000313" key="2">
    <source>
        <dbReference type="WBParaSite" id="SPAL_0001197700.1"/>
    </source>
</evidence>
<dbReference type="Proteomes" id="UP000046392">
    <property type="component" value="Unplaced"/>
</dbReference>
<dbReference type="GO" id="GO:0003735">
    <property type="term" value="F:structural constituent of ribosome"/>
    <property type="evidence" value="ECO:0007669"/>
    <property type="project" value="InterPro"/>
</dbReference>
<accession>A0A0N5C1V7</accession>
<name>A0A0N5C1V7_STREA</name>
<protein>
    <submittedName>
        <fullName evidence="2">39S ribosomal protein L52, mitochondrial</fullName>
    </submittedName>
</protein>
<proteinExistence type="predicted"/>
<dbReference type="GO" id="GO:0032543">
    <property type="term" value="P:mitochondrial translation"/>
    <property type="evidence" value="ECO:0007669"/>
    <property type="project" value="InterPro"/>
</dbReference>
<sequence>MNNSIQLVRSVTTKVSRFGMEVKTRGKFQNWRNPVYVSPHVSPLQVGPDYSFQDGRRLQFTSKAELNRKFEQVQLAKKIVKYLSEIKEMENMYDKGMAEREAREAEFIEWTPKQKSTETIY</sequence>
<organism evidence="1 2">
    <name type="scientific">Strongyloides papillosus</name>
    <name type="common">Intestinal threadworm</name>
    <dbReference type="NCBI Taxonomy" id="174720"/>
    <lineage>
        <taxon>Eukaryota</taxon>
        <taxon>Metazoa</taxon>
        <taxon>Ecdysozoa</taxon>
        <taxon>Nematoda</taxon>
        <taxon>Chromadorea</taxon>
        <taxon>Rhabditida</taxon>
        <taxon>Tylenchina</taxon>
        <taxon>Panagrolaimomorpha</taxon>
        <taxon>Strongyloidoidea</taxon>
        <taxon>Strongyloididae</taxon>
        <taxon>Strongyloides</taxon>
    </lineage>
</organism>
<evidence type="ECO:0000313" key="1">
    <source>
        <dbReference type="Proteomes" id="UP000046392"/>
    </source>
</evidence>
<dbReference type="WBParaSite" id="SPAL_0001197700.1">
    <property type="protein sequence ID" value="SPAL_0001197700.1"/>
    <property type="gene ID" value="SPAL_0001197700"/>
</dbReference>
<dbReference type="InterPro" id="IPR034596">
    <property type="entry name" value="Ribosomal_mL52"/>
</dbReference>